<keyword evidence="2" id="KW-1185">Reference proteome</keyword>
<dbReference type="PANTHER" id="PTHR43481">
    <property type="entry name" value="FRUCTOSE-1-PHOSPHATE PHOSPHATASE"/>
    <property type="match status" value="1"/>
</dbReference>
<dbReference type="EMBL" id="LT629701">
    <property type="protein sequence ID" value="SDN66833.1"/>
    <property type="molecule type" value="Genomic_DNA"/>
</dbReference>
<sequence length="206" mass="21768">MKDVRAVLFDMDGTLVDSEGAVARSWKVWADRNGVDHAELLRICPGLPAAEVIRHFRPQWTEERIAADARGQLELEYADLTGVLPARGTPEVLAAVAELGLPWAVVTSADRKLAGIRLSAAGIGAPLVVTREDVTHGKPHPDGFLRAAHLLGVAPGHCLAVEDAVAGVESGRAAGMRVAGLRGVPSDVPIEHLGELAELLRGVLAR</sequence>
<dbReference type="SUPFAM" id="SSF56784">
    <property type="entry name" value="HAD-like"/>
    <property type="match status" value="1"/>
</dbReference>
<dbReference type="InterPro" id="IPR036412">
    <property type="entry name" value="HAD-like_sf"/>
</dbReference>
<dbReference type="InterPro" id="IPR051806">
    <property type="entry name" value="HAD-like_SPP"/>
</dbReference>
<dbReference type="FunFam" id="3.40.50.1000:FF:000162">
    <property type="entry name" value="HAD-like protein"/>
    <property type="match status" value="1"/>
</dbReference>
<dbReference type="InterPro" id="IPR006439">
    <property type="entry name" value="HAD-SF_hydro_IA"/>
</dbReference>
<dbReference type="InterPro" id="IPR023198">
    <property type="entry name" value="PGP-like_dom2"/>
</dbReference>
<protein>
    <submittedName>
        <fullName evidence="1">Sugar-phosphatase</fullName>
    </submittedName>
</protein>
<name>A0A1H0D9M1_ALLAB</name>
<dbReference type="PANTHER" id="PTHR43481:SF4">
    <property type="entry name" value="GLYCEROL-1-PHOSPHATE PHOSPHOHYDROLASE 1-RELATED"/>
    <property type="match status" value="1"/>
</dbReference>
<dbReference type="AlphaFoldDB" id="A0A1H0D9M1"/>
<dbReference type="SFLD" id="SFLDS00003">
    <property type="entry name" value="Haloacid_Dehalogenase"/>
    <property type="match status" value="1"/>
</dbReference>
<dbReference type="eggNOG" id="COG0637">
    <property type="taxonomic scope" value="Bacteria"/>
</dbReference>
<organism evidence="1 2">
    <name type="scientific">Allokutzneria albata</name>
    <name type="common">Kibdelosporangium albatum</name>
    <dbReference type="NCBI Taxonomy" id="211114"/>
    <lineage>
        <taxon>Bacteria</taxon>
        <taxon>Bacillati</taxon>
        <taxon>Actinomycetota</taxon>
        <taxon>Actinomycetes</taxon>
        <taxon>Pseudonocardiales</taxon>
        <taxon>Pseudonocardiaceae</taxon>
        <taxon>Allokutzneria</taxon>
    </lineage>
</organism>
<evidence type="ECO:0000313" key="1">
    <source>
        <dbReference type="EMBL" id="SDN66833.1"/>
    </source>
</evidence>
<dbReference type="Pfam" id="PF00702">
    <property type="entry name" value="Hydrolase"/>
    <property type="match status" value="1"/>
</dbReference>
<proteinExistence type="predicted"/>
<dbReference type="NCBIfam" id="TIGR01509">
    <property type="entry name" value="HAD-SF-IA-v3"/>
    <property type="match status" value="1"/>
</dbReference>
<dbReference type="InterPro" id="IPR023214">
    <property type="entry name" value="HAD_sf"/>
</dbReference>
<evidence type="ECO:0000313" key="2">
    <source>
        <dbReference type="Proteomes" id="UP000183376"/>
    </source>
</evidence>
<dbReference type="Gene3D" id="1.10.150.240">
    <property type="entry name" value="Putative phosphatase, domain 2"/>
    <property type="match status" value="1"/>
</dbReference>
<gene>
    <name evidence="1" type="ORF">SAMN04489726_7669</name>
</gene>
<accession>A0A1H0D9M1</accession>
<dbReference type="RefSeq" id="WP_030428382.1">
    <property type="nucleotide sequence ID" value="NZ_JOEF01000004.1"/>
</dbReference>
<reference evidence="1 2" key="1">
    <citation type="submission" date="2016-10" db="EMBL/GenBank/DDBJ databases">
        <authorList>
            <person name="de Groot N.N."/>
        </authorList>
    </citation>
    <scope>NUCLEOTIDE SEQUENCE [LARGE SCALE GENOMIC DNA]</scope>
    <source>
        <strain evidence="1 2">DSM 44149</strain>
    </source>
</reference>
<dbReference type="SFLD" id="SFLDG01129">
    <property type="entry name" value="C1.5:_HAD__Beta-PGM__Phosphata"/>
    <property type="match status" value="1"/>
</dbReference>
<dbReference type="Gene3D" id="3.40.50.1000">
    <property type="entry name" value="HAD superfamily/HAD-like"/>
    <property type="match status" value="1"/>
</dbReference>
<dbReference type="STRING" id="211114.SAMN04489726_7669"/>
<dbReference type="Proteomes" id="UP000183376">
    <property type="component" value="Chromosome I"/>
</dbReference>
<dbReference type="GO" id="GO:0050308">
    <property type="term" value="F:sugar-phosphatase activity"/>
    <property type="evidence" value="ECO:0007669"/>
    <property type="project" value="TreeGrafter"/>
</dbReference>